<organism evidence="3 4">
    <name type="scientific">Dehalococcoides mccartyi</name>
    <dbReference type="NCBI Taxonomy" id="61435"/>
    <lineage>
        <taxon>Bacteria</taxon>
        <taxon>Bacillati</taxon>
        <taxon>Chloroflexota</taxon>
        <taxon>Dehalococcoidia</taxon>
        <taxon>Dehalococcoidales</taxon>
        <taxon>Dehalococcoidaceae</taxon>
        <taxon>Dehalococcoides</taxon>
    </lineage>
</organism>
<dbReference type="Proteomes" id="UP000233649">
    <property type="component" value="Unassembled WGS sequence"/>
</dbReference>
<evidence type="ECO:0000256" key="2">
    <source>
        <dbReference type="HAMAP-Rule" id="MF_00338"/>
    </source>
</evidence>
<dbReference type="Pfam" id="PF01906">
    <property type="entry name" value="YbjQ_1"/>
    <property type="match status" value="1"/>
</dbReference>
<dbReference type="Gene3D" id="3.30.110.70">
    <property type="entry name" value="Hypothetical protein apc22750. Chain B"/>
    <property type="match status" value="1"/>
</dbReference>
<proteinExistence type="inferred from homology"/>
<reference evidence="3 4" key="1">
    <citation type="journal article" date="2017" name="FEMS Microbiol. Ecol.">
        <title>Reconstructed genomes of novel Dehalococcoides mccartyi strains from 1,2,3,4-tetrachlorodibenzo-p-dioxin-dechlorinating enrichment cultures reveal divergent reductive dehalogenase gene profiles.</title>
        <authorList>
            <person name="Dam H.T."/>
            <person name="Vollmers J."/>
            <person name="Kaster A.K."/>
            <person name="Haggblom M.M."/>
        </authorList>
    </citation>
    <scope>NUCLEOTIDE SEQUENCE [LARGE SCALE GENOMIC DNA]</scope>
    <source>
        <strain evidence="3 4">H1-3-2.001</strain>
    </source>
</reference>
<dbReference type="InterPro" id="IPR002765">
    <property type="entry name" value="UPF0145_YbjQ-like"/>
</dbReference>
<accession>A0A2J1DYL7</accession>
<evidence type="ECO:0000313" key="3">
    <source>
        <dbReference type="EMBL" id="PKH47232.1"/>
    </source>
</evidence>
<dbReference type="HAMAP" id="MF_00338">
    <property type="entry name" value="UPF0145"/>
    <property type="match status" value="1"/>
</dbReference>
<evidence type="ECO:0000313" key="4">
    <source>
        <dbReference type="Proteomes" id="UP000233649"/>
    </source>
</evidence>
<protein>
    <recommendedName>
        <fullName evidence="2">UPF0145 protein CVH13_00668</fullName>
    </recommendedName>
</protein>
<dbReference type="PANTHER" id="PTHR34068">
    <property type="entry name" value="UPF0145 PROTEIN YBJQ"/>
    <property type="match status" value="1"/>
</dbReference>
<comment type="similarity">
    <text evidence="1 2">Belongs to the UPF0145 family.</text>
</comment>
<sequence>MIMTNTEAVAGHKIIKNLGLVKGNTIRAKHIGKDIMASLRSIVGGEIEEYTQMLDEARNEALKRMEADAKEKGANAIICVRFSTSAVMQNASEVIAYGTAVIVE</sequence>
<dbReference type="AlphaFoldDB" id="A0A2J1DYL7"/>
<evidence type="ECO:0000256" key="1">
    <source>
        <dbReference type="ARBA" id="ARBA00010751"/>
    </source>
</evidence>
<dbReference type="SUPFAM" id="SSF117782">
    <property type="entry name" value="YbjQ-like"/>
    <property type="match status" value="1"/>
</dbReference>
<dbReference type="InterPro" id="IPR035439">
    <property type="entry name" value="UPF0145_dom_sf"/>
</dbReference>
<comment type="caution">
    <text evidence="3">The sequence shown here is derived from an EMBL/GenBank/DDBJ whole genome shotgun (WGS) entry which is preliminary data.</text>
</comment>
<name>A0A2J1DYL7_9CHLR</name>
<dbReference type="EMBL" id="PHFD01000132">
    <property type="protein sequence ID" value="PKH47232.1"/>
    <property type="molecule type" value="Genomic_DNA"/>
</dbReference>
<gene>
    <name evidence="3" type="ORF">CVH13_00668</name>
</gene>
<dbReference type="PANTHER" id="PTHR34068:SF2">
    <property type="entry name" value="UPF0145 PROTEIN SCO3412"/>
    <property type="match status" value="1"/>
</dbReference>